<feature type="region of interest" description="Disordered" evidence="1">
    <location>
        <begin position="1"/>
        <end position="24"/>
    </location>
</feature>
<dbReference type="EMBL" id="PQXJ01000314">
    <property type="protein sequence ID" value="TGO52782.1"/>
    <property type="molecule type" value="Genomic_DNA"/>
</dbReference>
<reference evidence="2 3" key="1">
    <citation type="submission" date="2017-12" db="EMBL/GenBank/DDBJ databases">
        <title>Comparative genomics of Botrytis spp.</title>
        <authorList>
            <person name="Valero-Jimenez C.A."/>
            <person name="Tapia P."/>
            <person name="Veloso J."/>
            <person name="Silva-Moreno E."/>
            <person name="Staats M."/>
            <person name="Valdes J.H."/>
            <person name="Van Kan J.A.L."/>
        </authorList>
    </citation>
    <scope>NUCLEOTIDE SEQUENCE [LARGE SCALE GENOMIC DNA]</scope>
    <source>
        <strain evidence="2 3">MUCL2120</strain>
    </source>
</reference>
<accession>A0A4Z1HZV7</accession>
<feature type="compositionally biased region" description="Basic residues" evidence="1">
    <location>
        <begin position="63"/>
        <end position="74"/>
    </location>
</feature>
<comment type="caution">
    <text evidence="2">The sequence shown here is derived from an EMBL/GenBank/DDBJ whole genome shotgun (WGS) entry which is preliminary data.</text>
</comment>
<gene>
    <name evidence="2" type="ORF">BOTNAR_0314g00050</name>
</gene>
<dbReference type="Proteomes" id="UP000297452">
    <property type="component" value="Unassembled WGS sequence"/>
</dbReference>
<proteinExistence type="predicted"/>
<evidence type="ECO:0000256" key="1">
    <source>
        <dbReference type="SAM" id="MobiDB-lite"/>
    </source>
</evidence>
<keyword evidence="3" id="KW-1185">Reference proteome</keyword>
<feature type="compositionally biased region" description="Acidic residues" evidence="1">
    <location>
        <begin position="14"/>
        <end position="23"/>
    </location>
</feature>
<feature type="region of interest" description="Disordered" evidence="1">
    <location>
        <begin position="63"/>
        <end position="84"/>
    </location>
</feature>
<sequence length="113" mass="12786">MDGSGFSFLAIQGEDADDDDDDDNKTIKTQWNDCTILYSLHIVDADTVGIDYWGDMEPGTKVIRGKSRGGRSVKVKRERERLNHRPDRLSCRETQEEIHVGEIESLDGVLMES</sequence>
<organism evidence="2 3">
    <name type="scientific">Botryotinia narcissicola</name>
    <dbReference type="NCBI Taxonomy" id="278944"/>
    <lineage>
        <taxon>Eukaryota</taxon>
        <taxon>Fungi</taxon>
        <taxon>Dikarya</taxon>
        <taxon>Ascomycota</taxon>
        <taxon>Pezizomycotina</taxon>
        <taxon>Leotiomycetes</taxon>
        <taxon>Helotiales</taxon>
        <taxon>Sclerotiniaceae</taxon>
        <taxon>Botryotinia</taxon>
    </lineage>
</organism>
<evidence type="ECO:0000313" key="2">
    <source>
        <dbReference type="EMBL" id="TGO52782.1"/>
    </source>
</evidence>
<evidence type="ECO:0000313" key="3">
    <source>
        <dbReference type="Proteomes" id="UP000297452"/>
    </source>
</evidence>
<feature type="compositionally biased region" description="Basic and acidic residues" evidence="1">
    <location>
        <begin position="75"/>
        <end position="84"/>
    </location>
</feature>
<protein>
    <submittedName>
        <fullName evidence="2">Uncharacterized protein</fullName>
    </submittedName>
</protein>
<dbReference type="AlphaFoldDB" id="A0A4Z1HZV7"/>
<name>A0A4Z1HZV7_9HELO</name>
<dbReference type="OrthoDB" id="10525176at2759"/>